<accession>A0AAD5UML0</accession>
<comment type="caution">
    <text evidence="2">The sequence shown here is derived from an EMBL/GenBank/DDBJ whole genome shotgun (WGS) entry which is preliminary data.</text>
</comment>
<sequence length="264" mass="27989">MSAIISLLVSAALSQSVTVSNVQTSAIASATGAAVTTVAVTTTTNAPTATTTNSMSFPTGIDYGFQNLSAGCQAAIQKYENSSPQGCNLPQQVSVTNITAGSYGSALSTLNNQNLDAVCSSTCQASIKPIASDIAAACKNDNMYFQYYSQLMTAFFDVACVKDGSDYCLVKEVQDLTPILVNHAPIESLIQNTTFLCSKCIYSQITVLDKDITSFPQQMQQEYTAFSTNIKSQCSSQYQKFTSSAIAQPVSLLGALSLVFIAFF</sequence>
<keyword evidence="3" id="KW-1185">Reference proteome</keyword>
<evidence type="ECO:0000313" key="2">
    <source>
        <dbReference type="EMBL" id="KAJ3259592.1"/>
    </source>
</evidence>
<dbReference type="EMBL" id="JADGKB010000017">
    <property type="protein sequence ID" value="KAJ3259592.1"/>
    <property type="molecule type" value="Genomic_DNA"/>
</dbReference>
<proteinExistence type="predicted"/>
<protein>
    <submittedName>
        <fullName evidence="2">Uncharacterized protein</fullName>
    </submittedName>
</protein>
<reference evidence="2" key="1">
    <citation type="submission" date="2020-05" db="EMBL/GenBank/DDBJ databases">
        <title>Phylogenomic resolution of chytrid fungi.</title>
        <authorList>
            <person name="Stajich J.E."/>
            <person name="Amses K."/>
            <person name="Simmons R."/>
            <person name="Seto K."/>
            <person name="Myers J."/>
            <person name="Bonds A."/>
            <person name="Quandt C.A."/>
            <person name="Barry K."/>
            <person name="Liu P."/>
            <person name="Grigoriev I."/>
            <person name="Longcore J.E."/>
            <person name="James T.Y."/>
        </authorList>
    </citation>
    <scope>NUCLEOTIDE SEQUENCE</scope>
    <source>
        <strain evidence="2">PLAUS21</strain>
    </source>
</reference>
<organism evidence="2 3">
    <name type="scientific">Boothiomyces macroporosus</name>
    <dbReference type="NCBI Taxonomy" id="261099"/>
    <lineage>
        <taxon>Eukaryota</taxon>
        <taxon>Fungi</taxon>
        <taxon>Fungi incertae sedis</taxon>
        <taxon>Chytridiomycota</taxon>
        <taxon>Chytridiomycota incertae sedis</taxon>
        <taxon>Chytridiomycetes</taxon>
        <taxon>Rhizophydiales</taxon>
        <taxon>Terramycetaceae</taxon>
        <taxon>Boothiomyces</taxon>
    </lineage>
</organism>
<name>A0AAD5UML0_9FUNG</name>
<feature type="signal peptide" evidence="1">
    <location>
        <begin position="1"/>
        <end position="19"/>
    </location>
</feature>
<evidence type="ECO:0000313" key="3">
    <source>
        <dbReference type="Proteomes" id="UP001210925"/>
    </source>
</evidence>
<keyword evidence="1" id="KW-0732">Signal</keyword>
<evidence type="ECO:0000256" key="1">
    <source>
        <dbReference type="SAM" id="SignalP"/>
    </source>
</evidence>
<dbReference type="AlphaFoldDB" id="A0AAD5UML0"/>
<feature type="chain" id="PRO_5042249360" evidence="1">
    <location>
        <begin position="20"/>
        <end position="264"/>
    </location>
</feature>
<gene>
    <name evidence="2" type="ORF">HK103_002146</name>
</gene>
<dbReference type="Proteomes" id="UP001210925">
    <property type="component" value="Unassembled WGS sequence"/>
</dbReference>